<dbReference type="SUPFAM" id="SSF50998">
    <property type="entry name" value="Quinoprotein alcohol dehydrogenase-like"/>
    <property type="match status" value="1"/>
</dbReference>
<accession>A0A401UM35</accession>
<dbReference type="AlphaFoldDB" id="A0A401UM35"/>
<organism evidence="1 2">
    <name type="scientific">Clostridium tagluense</name>
    <dbReference type="NCBI Taxonomy" id="360422"/>
    <lineage>
        <taxon>Bacteria</taxon>
        <taxon>Bacillati</taxon>
        <taxon>Bacillota</taxon>
        <taxon>Clostridia</taxon>
        <taxon>Eubacteriales</taxon>
        <taxon>Clostridiaceae</taxon>
        <taxon>Clostridium</taxon>
    </lineage>
</organism>
<keyword evidence="2" id="KW-1185">Reference proteome</keyword>
<dbReference type="RefSeq" id="WP_125001523.1">
    <property type="nucleotide sequence ID" value="NZ_BHYK01000011.1"/>
</dbReference>
<dbReference type="EMBL" id="BHYK01000011">
    <property type="protein sequence ID" value="GCD10603.1"/>
    <property type="molecule type" value="Genomic_DNA"/>
</dbReference>
<evidence type="ECO:0000313" key="2">
    <source>
        <dbReference type="Proteomes" id="UP000287872"/>
    </source>
</evidence>
<protein>
    <submittedName>
        <fullName evidence="1">Uncharacterized protein</fullName>
    </submittedName>
</protein>
<proteinExistence type="predicted"/>
<reference evidence="1 2" key="1">
    <citation type="submission" date="2018-11" db="EMBL/GenBank/DDBJ databases">
        <title>Genome sequencing and assembly of Clostridium tagluense strain A121.</title>
        <authorList>
            <person name="Murakami T."/>
            <person name="Segawa T."/>
            <person name="Shcherbakova V.A."/>
            <person name="Mori H."/>
            <person name="Yoshimura Y."/>
        </authorList>
    </citation>
    <scope>NUCLEOTIDE SEQUENCE [LARGE SCALE GENOMIC DNA]</scope>
    <source>
        <strain evidence="1 2">A121</strain>
    </source>
</reference>
<dbReference type="InterPro" id="IPR011042">
    <property type="entry name" value="6-blade_b-propeller_TolB-like"/>
</dbReference>
<sequence length="375" mass="42840">MSKATWLNIGGAWKQAKNIWVNVGGVWKQKIIPKGNVNEVWKDFISYIYIKANLVLTKYPFNVSVNIHTTPVMQSNSLFAEKDGFYLDGSIPSVSVNRVLSKFDSNGNYLYAMSISDMKATRIVKSNLYSNTYYVVTNQWVILKVYDSGINLNEVSRCHLSNSCNLFKIDENDNLYLTYGSNIQKINKDYTVLNTYTDIGIVKQMTQDGLYVYTNNEYIAKRKLSDKSIIWSIPNSYAEKIEIDENDNIYVVDKQNPRPLVIKKYTSNGVLAWSTPLDDQSIATSTSLDRSYQKYNLYYNKGLLYLTCTLDSLFNSSMNSSNCLLAFNAETGKLLFGDFVASYGGDEIISVYDNILFCYSQYNTQYPTLKKWILS</sequence>
<dbReference type="Gene3D" id="2.120.10.30">
    <property type="entry name" value="TolB, C-terminal domain"/>
    <property type="match status" value="1"/>
</dbReference>
<dbReference type="Proteomes" id="UP000287872">
    <property type="component" value="Unassembled WGS sequence"/>
</dbReference>
<name>A0A401UM35_9CLOT</name>
<evidence type="ECO:0000313" key="1">
    <source>
        <dbReference type="EMBL" id="GCD10603.1"/>
    </source>
</evidence>
<comment type="caution">
    <text evidence="1">The sequence shown here is derived from an EMBL/GenBank/DDBJ whole genome shotgun (WGS) entry which is preliminary data.</text>
</comment>
<dbReference type="InterPro" id="IPR011047">
    <property type="entry name" value="Quinoprotein_ADH-like_sf"/>
</dbReference>
<dbReference type="OrthoDB" id="9794322at2"/>
<gene>
    <name evidence="1" type="ORF">Ctaglu_22260</name>
</gene>